<evidence type="ECO:0000313" key="2">
    <source>
        <dbReference type="Proteomes" id="UP000186030"/>
    </source>
</evidence>
<accession>A0A1Q5T023</accession>
<evidence type="ECO:0000313" key="1">
    <source>
        <dbReference type="EMBL" id="OKO93516.1"/>
    </source>
</evidence>
<proteinExistence type="predicted"/>
<dbReference type="Proteomes" id="UP000186030">
    <property type="component" value="Unassembled WGS sequence"/>
</dbReference>
<dbReference type="AlphaFoldDB" id="A0A1Q5T023"/>
<dbReference type="EMBL" id="MQMG01000021">
    <property type="protein sequence ID" value="OKO93516.1"/>
    <property type="molecule type" value="Genomic_DNA"/>
</dbReference>
<reference evidence="2" key="2">
    <citation type="submission" date="2017-01" db="EMBL/GenBank/DDBJ databases">
        <title>Genome sequencing and annotation of Geobacillus sp. 1017, a Hydrocarbon-Oxidizing Thermophilic Bacterium Isolated from a Heavy Oil Reservoir (China).</title>
        <authorList>
            <person name="Kadnikov V.V."/>
            <person name="Mardanov A.V."/>
            <person name="Poltaraus A.B."/>
            <person name="Sokolova D.S."/>
            <person name="Semenova E.M."/>
            <person name="Ravin N.V."/>
            <person name="Tourova T.P."/>
            <person name="Nazina T.N."/>
        </authorList>
    </citation>
    <scope>NUCLEOTIDE SEQUENCE [LARGE SCALE GENOMIC DNA]</scope>
    <source>
        <strain evidence="2">1017</strain>
    </source>
</reference>
<organism evidence="1 2">
    <name type="scientific">Geobacillus proteiniphilus</name>
    <dbReference type="NCBI Taxonomy" id="860353"/>
    <lineage>
        <taxon>Bacteria</taxon>
        <taxon>Bacillati</taxon>
        <taxon>Bacillota</taxon>
        <taxon>Bacilli</taxon>
        <taxon>Bacillales</taxon>
        <taxon>Anoxybacillaceae</taxon>
        <taxon>Geobacillus</taxon>
    </lineage>
</organism>
<comment type="caution">
    <text evidence="1">The sequence shown here is derived from an EMBL/GenBank/DDBJ whole genome shotgun (WGS) entry which is preliminary data.</text>
</comment>
<name>A0A1Q5T023_9BACL</name>
<reference evidence="1 2" key="1">
    <citation type="submission" date="2016-11" db="EMBL/GenBank/DDBJ databases">
        <authorList>
            <person name="Kadnikov V."/>
            <person name="Nazina T."/>
        </authorList>
    </citation>
    <scope>NUCLEOTIDE SEQUENCE [LARGE SCALE GENOMIC DNA]</scope>
    <source>
        <strain evidence="1 2">1017</strain>
    </source>
</reference>
<gene>
    <name evidence="1" type="ORF">BRO54_1855</name>
</gene>
<sequence>MFRLPSAALPPQKEISRHTKAACQFSGKLLLFASPIKP</sequence>
<protein>
    <submittedName>
        <fullName evidence="1">Uncharacterized protein</fullName>
    </submittedName>
</protein>